<protein>
    <recommendedName>
        <fullName evidence="11">G-protein coupled receptors family 1 profile domain-containing protein</fullName>
    </recommendedName>
</protein>
<dbReference type="InterPro" id="IPR000276">
    <property type="entry name" value="GPCR_Rhodpsn"/>
</dbReference>
<comment type="similarity">
    <text evidence="10">Belongs to the G-protein coupled receptor 1 family. Vasopressin/oxytocin receptor subfamily.</text>
</comment>
<name>A0AAV2H3A5_LYMST</name>
<dbReference type="PROSITE" id="PS00237">
    <property type="entry name" value="G_PROTEIN_RECEP_F1_1"/>
    <property type="match status" value="1"/>
</dbReference>
<feature type="transmembrane region" description="Helical" evidence="10">
    <location>
        <begin position="316"/>
        <end position="338"/>
    </location>
</feature>
<sequence length="400" mass="46143">MLGSSEMLDTFDVSSNISAQTPSTRPAWELHFEQTLAGNVSCYTKELQLPEDMRFTQDTLVSVVAYCFMFVVALVGNLTVLVTVWGSRNRSRVNMCVLHLTVADLFVTCVFMPMETSWHITVSWQAGDLACRICMVFRAFGFYLSSYIIVVISLDRYFSIVHPLTICDAENRCKIMLWVAYTASFISSFPQSIIFHVETHPTFKWFSQCVTFNFFPTPTHELAYLIFNCVAVYLLPLVVILTCYLLIFLKISQQHAKHKKHRAQRYGFLSRYFKRIGAAHTQLLPITTDGARNLEMRCSTTKNLSKAKMKTLKMTLLLVSIFLLCWTPYFAILAFHWISKEQAMQLDPKVQRFLFVLAVSNACFDPLVYGMFTSTFITRARRWRAYIHQRFTRQSTVTTT</sequence>
<dbReference type="PRINTS" id="PR00896">
    <property type="entry name" value="VASOPRESSINR"/>
</dbReference>
<dbReference type="AlphaFoldDB" id="A0AAV2H3A5"/>
<keyword evidence="6 10" id="KW-0472">Membrane</keyword>
<evidence type="ECO:0000313" key="12">
    <source>
        <dbReference type="EMBL" id="CAL1526982.1"/>
    </source>
</evidence>
<dbReference type="PROSITE" id="PS50262">
    <property type="entry name" value="G_PROTEIN_RECEP_F1_2"/>
    <property type="match status" value="1"/>
</dbReference>
<dbReference type="InterPro" id="IPR017452">
    <property type="entry name" value="GPCR_Rhodpsn_7TM"/>
</dbReference>
<keyword evidence="2" id="KW-1003">Cell membrane</keyword>
<dbReference type="GO" id="GO:0042277">
    <property type="term" value="F:peptide binding"/>
    <property type="evidence" value="ECO:0007669"/>
    <property type="project" value="TreeGrafter"/>
</dbReference>
<reference evidence="12 13" key="1">
    <citation type="submission" date="2024-04" db="EMBL/GenBank/DDBJ databases">
        <authorList>
            <consortium name="Genoscope - CEA"/>
            <person name="William W."/>
        </authorList>
    </citation>
    <scope>NUCLEOTIDE SEQUENCE [LARGE SCALE GENOMIC DNA]</scope>
</reference>
<evidence type="ECO:0000256" key="7">
    <source>
        <dbReference type="ARBA" id="ARBA00023170"/>
    </source>
</evidence>
<evidence type="ECO:0000256" key="2">
    <source>
        <dbReference type="ARBA" id="ARBA00022475"/>
    </source>
</evidence>
<keyword evidence="3 10" id="KW-0812">Transmembrane</keyword>
<dbReference type="InterPro" id="IPR001817">
    <property type="entry name" value="Vasoprsn_rcpt"/>
</dbReference>
<keyword evidence="7 10" id="KW-0675">Receptor</keyword>
<evidence type="ECO:0000256" key="4">
    <source>
        <dbReference type="ARBA" id="ARBA00022989"/>
    </source>
</evidence>
<feature type="transmembrane region" description="Helical" evidence="10">
    <location>
        <begin position="135"/>
        <end position="154"/>
    </location>
</feature>
<evidence type="ECO:0000256" key="8">
    <source>
        <dbReference type="ARBA" id="ARBA00023180"/>
    </source>
</evidence>
<gene>
    <name evidence="12" type="ORF">GSLYS_00001159001</name>
</gene>
<proteinExistence type="inferred from homology"/>
<evidence type="ECO:0000256" key="1">
    <source>
        <dbReference type="ARBA" id="ARBA00004651"/>
    </source>
</evidence>
<evidence type="ECO:0000256" key="10">
    <source>
        <dbReference type="RuleBase" id="RU046427"/>
    </source>
</evidence>
<keyword evidence="5 10" id="KW-0297">G-protein coupled receptor</keyword>
<dbReference type="Pfam" id="PF00001">
    <property type="entry name" value="7tm_1"/>
    <property type="match status" value="1"/>
</dbReference>
<dbReference type="PANTHER" id="PTHR24241:SF59">
    <property type="entry name" value="ADIPOKINETIC HORMONE RECEPTOR, ISOFORM C"/>
    <property type="match status" value="1"/>
</dbReference>
<keyword evidence="8 10" id="KW-0325">Glycoprotein</keyword>
<feature type="transmembrane region" description="Helical" evidence="10">
    <location>
        <begin position="175"/>
        <end position="197"/>
    </location>
</feature>
<evidence type="ECO:0000256" key="9">
    <source>
        <dbReference type="ARBA" id="ARBA00023224"/>
    </source>
</evidence>
<comment type="caution">
    <text evidence="12">The sequence shown here is derived from an EMBL/GenBank/DDBJ whole genome shotgun (WGS) entry which is preliminary data.</text>
</comment>
<evidence type="ECO:0000313" key="13">
    <source>
        <dbReference type="Proteomes" id="UP001497497"/>
    </source>
</evidence>
<feature type="transmembrane region" description="Helical" evidence="10">
    <location>
        <begin position="350"/>
        <end position="372"/>
    </location>
</feature>
<evidence type="ECO:0000259" key="11">
    <source>
        <dbReference type="PROSITE" id="PS50262"/>
    </source>
</evidence>
<dbReference type="GO" id="GO:0032870">
    <property type="term" value="P:cellular response to hormone stimulus"/>
    <property type="evidence" value="ECO:0007669"/>
    <property type="project" value="TreeGrafter"/>
</dbReference>
<keyword evidence="13" id="KW-1185">Reference proteome</keyword>
<dbReference type="GO" id="GO:0005000">
    <property type="term" value="F:vasopressin receptor activity"/>
    <property type="evidence" value="ECO:0007669"/>
    <property type="project" value="InterPro"/>
</dbReference>
<comment type="subcellular location">
    <subcellularLocation>
        <location evidence="1 10">Cell membrane</location>
        <topology evidence="1 10">Multi-pass membrane protein</topology>
    </subcellularLocation>
</comment>
<dbReference type="Proteomes" id="UP001497497">
    <property type="component" value="Unassembled WGS sequence"/>
</dbReference>
<feature type="domain" description="G-protein coupled receptors family 1 profile" evidence="11">
    <location>
        <begin position="76"/>
        <end position="369"/>
    </location>
</feature>
<accession>A0AAV2H3A5</accession>
<feature type="transmembrane region" description="Helical" evidence="10">
    <location>
        <begin position="222"/>
        <end position="249"/>
    </location>
</feature>
<evidence type="ECO:0000256" key="5">
    <source>
        <dbReference type="ARBA" id="ARBA00023040"/>
    </source>
</evidence>
<dbReference type="EMBL" id="CAXITT010000011">
    <property type="protein sequence ID" value="CAL1526982.1"/>
    <property type="molecule type" value="Genomic_DNA"/>
</dbReference>
<evidence type="ECO:0000256" key="6">
    <source>
        <dbReference type="ARBA" id="ARBA00023136"/>
    </source>
</evidence>
<dbReference type="PANTHER" id="PTHR24241">
    <property type="entry name" value="NEUROPEPTIDE RECEPTOR-RELATED G-PROTEIN COUPLED RECEPTOR"/>
    <property type="match status" value="1"/>
</dbReference>
<feature type="transmembrane region" description="Helical" evidence="10">
    <location>
        <begin position="97"/>
        <end position="115"/>
    </location>
</feature>
<keyword evidence="9 10" id="KW-0807">Transducer</keyword>
<dbReference type="GO" id="GO:0005886">
    <property type="term" value="C:plasma membrane"/>
    <property type="evidence" value="ECO:0007669"/>
    <property type="project" value="UniProtKB-SubCell"/>
</dbReference>
<dbReference type="SUPFAM" id="SSF81321">
    <property type="entry name" value="Family A G protein-coupled receptor-like"/>
    <property type="match status" value="1"/>
</dbReference>
<dbReference type="PRINTS" id="PR00237">
    <property type="entry name" value="GPCRRHODOPSN"/>
</dbReference>
<dbReference type="Gene3D" id="1.20.1070.10">
    <property type="entry name" value="Rhodopsin 7-helix transmembrane proteins"/>
    <property type="match status" value="1"/>
</dbReference>
<feature type="transmembrane region" description="Helical" evidence="10">
    <location>
        <begin position="63"/>
        <end position="85"/>
    </location>
</feature>
<organism evidence="12 13">
    <name type="scientific">Lymnaea stagnalis</name>
    <name type="common">Great pond snail</name>
    <name type="synonym">Helix stagnalis</name>
    <dbReference type="NCBI Taxonomy" id="6523"/>
    <lineage>
        <taxon>Eukaryota</taxon>
        <taxon>Metazoa</taxon>
        <taxon>Spiralia</taxon>
        <taxon>Lophotrochozoa</taxon>
        <taxon>Mollusca</taxon>
        <taxon>Gastropoda</taxon>
        <taxon>Heterobranchia</taxon>
        <taxon>Euthyneura</taxon>
        <taxon>Panpulmonata</taxon>
        <taxon>Hygrophila</taxon>
        <taxon>Lymnaeoidea</taxon>
        <taxon>Lymnaeidae</taxon>
        <taxon>Lymnaea</taxon>
    </lineage>
</organism>
<evidence type="ECO:0000256" key="3">
    <source>
        <dbReference type="ARBA" id="ARBA00022692"/>
    </source>
</evidence>
<keyword evidence="4 10" id="KW-1133">Transmembrane helix</keyword>